<feature type="region of interest" description="Disordered" evidence="7">
    <location>
        <begin position="26"/>
        <end position="211"/>
    </location>
</feature>
<feature type="domain" description="PHD-type" evidence="8">
    <location>
        <begin position="338"/>
        <end position="387"/>
    </location>
</feature>
<evidence type="ECO:0000313" key="11">
    <source>
        <dbReference type="Proteomes" id="UP000822688"/>
    </source>
</evidence>
<keyword evidence="4" id="KW-0862">Zinc</keyword>
<dbReference type="GO" id="GO:0045944">
    <property type="term" value="P:positive regulation of transcription by RNA polymerase II"/>
    <property type="evidence" value="ECO:0007669"/>
    <property type="project" value="TreeGrafter"/>
</dbReference>
<feature type="compositionally biased region" description="Low complexity" evidence="7">
    <location>
        <begin position="57"/>
        <end position="71"/>
    </location>
</feature>
<dbReference type="GO" id="GO:0008270">
    <property type="term" value="F:zinc ion binding"/>
    <property type="evidence" value="ECO:0007669"/>
    <property type="project" value="UniProtKB-KW"/>
</dbReference>
<dbReference type="InterPro" id="IPR016181">
    <property type="entry name" value="Acyl_CoA_acyltransferase"/>
</dbReference>
<proteinExistence type="predicted"/>
<keyword evidence="3 6" id="KW-0863">Zinc-finger</keyword>
<dbReference type="Proteomes" id="UP000822688">
    <property type="component" value="Chromosome 3"/>
</dbReference>
<evidence type="ECO:0000256" key="4">
    <source>
        <dbReference type="ARBA" id="ARBA00022833"/>
    </source>
</evidence>
<dbReference type="SUPFAM" id="SSF55729">
    <property type="entry name" value="Acyl-CoA N-acyltransferases (Nat)"/>
    <property type="match status" value="1"/>
</dbReference>
<comment type="subcellular location">
    <subcellularLocation>
        <location evidence="1">Nucleus</location>
    </subcellularLocation>
</comment>
<accession>A0A8T0IGV7</accession>
<evidence type="ECO:0008006" key="12">
    <source>
        <dbReference type="Google" id="ProtNLM"/>
    </source>
</evidence>
<organism evidence="10 11">
    <name type="scientific">Ceratodon purpureus</name>
    <name type="common">Fire moss</name>
    <name type="synonym">Dicranum purpureum</name>
    <dbReference type="NCBI Taxonomy" id="3225"/>
    <lineage>
        <taxon>Eukaryota</taxon>
        <taxon>Viridiplantae</taxon>
        <taxon>Streptophyta</taxon>
        <taxon>Embryophyta</taxon>
        <taxon>Bryophyta</taxon>
        <taxon>Bryophytina</taxon>
        <taxon>Bryopsida</taxon>
        <taxon>Dicranidae</taxon>
        <taxon>Pseudoditrichales</taxon>
        <taxon>Ditrichaceae</taxon>
        <taxon>Ceratodon</taxon>
    </lineage>
</organism>
<dbReference type="PROSITE" id="PS01359">
    <property type="entry name" value="ZF_PHD_1"/>
    <property type="match status" value="1"/>
</dbReference>
<dbReference type="InterPro" id="IPR056511">
    <property type="entry name" value="IDM1_C"/>
</dbReference>
<dbReference type="Pfam" id="PF23209">
    <property type="entry name" value="IDM1_C"/>
    <property type="match status" value="1"/>
</dbReference>
<dbReference type="Gene3D" id="3.30.40.10">
    <property type="entry name" value="Zinc/RING finger domain, C3HC4 (zinc finger)"/>
    <property type="match status" value="2"/>
</dbReference>
<evidence type="ECO:0000256" key="6">
    <source>
        <dbReference type="PROSITE-ProRule" id="PRU00146"/>
    </source>
</evidence>
<feature type="region of interest" description="Disordered" evidence="7">
    <location>
        <begin position="1"/>
        <end position="20"/>
    </location>
</feature>
<dbReference type="PANTHER" id="PTHR47025:SF2">
    <property type="entry name" value="AUTOIMMUNE REGULATOR"/>
    <property type="match status" value="1"/>
</dbReference>
<feature type="domain" description="N-acetyltransferase" evidence="9">
    <location>
        <begin position="741"/>
        <end position="882"/>
    </location>
</feature>
<dbReference type="Pfam" id="PF00628">
    <property type="entry name" value="PHD"/>
    <property type="match status" value="1"/>
</dbReference>
<dbReference type="InterPro" id="IPR011011">
    <property type="entry name" value="Znf_FYVE_PHD"/>
</dbReference>
<dbReference type="GO" id="GO:0042393">
    <property type="term" value="F:histone binding"/>
    <property type="evidence" value="ECO:0007669"/>
    <property type="project" value="TreeGrafter"/>
</dbReference>
<evidence type="ECO:0000256" key="2">
    <source>
        <dbReference type="ARBA" id="ARBA00022723"/>
    </source>
</evidence>
<feature type="compositionally biased region" description="Basic residues" evidence="7">
    <location>
        <begin position="155"/>
        <end position="170"/>
    </location>
</feature>
<keyword evidence="5" id="KW-0539">Nucleus</keyword>
<evidence type="ECO:0000256" key="3">
    <source>
        <dbReference type="ARBA" id="ARBA00022771"/>
    </source>
</evidence>
<feature type="compositionally biased region" description="Acidic residues" evidence="7">
    <location>
        <begin position="120"/>
        <end position="129"/>
    </location>
</feature>
<feature type="compositionally biased region" description="Acidic residues" evidence="7">
    <location>
        <begin position="181"/>
        <end position="197"/>
    </location>
</feature>
<feature type="compositionally biased region" description="Acidic residues" evidence="7">
    <location>
        <begin position="83"/>
        <end position="95"/>
    </location>
</feature>
<dbReference type="InterPro" id="IPR000182">
    <property type="entry name" value="GNAT_dom"/>
</dbReference>
<name>A0A8T0IGV7_CERPU</name>
<dbReference type="Pfam" id="PF16135">
    <property type="entry name" value="TDBD"/>
    <property type="match status" value="2"/>
</dbReference>
<dbReference type="GO" id="GO:0016747">
    <property type="term" value="F:acyltransferase activity, transferring groups other than amino-acyl groups"/>
    <property type="evidence" value="ECO:0007669"/>
    <property type="project" value="InterPro"/>
</dbReference>
<dbReference type="PROSITE" id="PS50016">
    <property type="entry name" value="ZF_PHD_2"/>
    <property type="match status" value="1"/>
</dbReference>
<dbReference type="GO" id="GO:0005634">
    <property type="term" value="C:nucleus"/>
    <property type="evidence" value="ECO:0007669"/>
    <property type="project" value="UniProtKB-SubCell"/>
</dbReference>
<dbReference type="SUPFAM" id="SSF57903">
    <property type="entry name" value="FYVE/PHD zinc finger"/>
    <property type="match status" value="2"/>
</dbReference>
<dbReference type="InterPro" id="IPR001965">
    <property type="entry name" value="Znf_PHD"/>
</dbReference>
<evidence type="ECO:0000256" key="5">
    <source>
        <dbReference type="ARBA" id="ARBA00023242"/>
    </source>
</evidence>
<dbReference type="InterPro" id="IPR019787">
    <property type="entry name" value="Znf_PHD-finger"/>
</dbReference>
<dbReference type="GO" id="GO:0000977">
    <property type="term" value="F:RNA polymerase II transcription regulatory region sequence-specific DNA binding"/>
    <property type="evidence" value="ECO:0007669"/>
    <property type="project" value="TreeGrafter"/>
</dbReference>
<evidence type="ECO:0000259" key="9">
    <source>
        <dbReference type="PROSITE" id="PS51186"/>
    </source>
</evidence>
<feature type="compositionally biased region" description="Polar residues" evidence="7">
    <location>
        <begin position="141"/>
        <end position="154"/>
    </location>
</feature>
<reference evidence="10" key="1">
    <citation type="submission" date="2020-06" db="EMBL/GenBank/DDBJ databases">
        <title>WGS assembly of Ceratodon purpureus strain R40.</title>
        <authorList>
            <person name="Carey S.B."/>
            <person name="Jenkins J."/>
            <person name="Shu S."/>
            <person name="Lovell J.T."/>
            <person name="Sreedasyam A."/>
            <person name="Maumus F."/>
            <person name="Tiley G.P."/>
            <person name="Fernandez-Pozo N."/>
            <person name="Barry K."/>
            <person name="Chen C."/>
            <person name="Wang M."/>
            <person name="Lipzen A."/>
            <person name="Daum C."/>
            <person name="Saski C.A."/>
            <person name="Payton A.C."/>
            <person name="Mcbreen J.C."/>
            <person name="Conrad R.E."/>
            <person name="Kollar L.M."/>
            <person name="Olsson S."/>
            <person name="Huttunen S."/>
            <person name="Landis J.B."/>
            <person name="Wickett N.J."/>
            <person name="Johnson M.G."/>
            <person name="Rensing S.A."/>
            <person name="Grimwood J."/>
            <person name="Schmutz J."/>
            <person name="Mcdaniel S.F."/>
        </authorList>
    </citation>
    <scope>NUCLEOTIDE SEQUENCE</scope>
    <source>
        <strain evidence="10">R40</strain>
    </source>
</reference>
<dbReference type="EMBL" id="CM026423">
    <property type="protein sequence ID" value="KAG0582970.1"/>
    <property type="molecule type" value="Genomic_DNA"/>
</dbReference>
<dbReference type="PROSITE" id="PS51186">
    <property type="entry name" value="GNAT"/>
    <property type="match status" value="1"/>
</dbReference>
<dbReference type="CDD" id="cd04301">
    <property type="entry name" value="NAT_SF"/>
    <property type="match status" value="1"/>
</dbReference>
<dbReference type="InterPro" id="IPR019786">
    <property type="entry name" value="Zinc_finger_PHD-type_CS"/>
</dbReference>
<comment type="caution">
    <text evidence="10">The sequence shown here is derived from an EMBL/GenBank/DDBJ whole genome shotgun (WGS) entry which is preliminary data.</text>
</comment>
<dbReference type="Gene3D" id="3.40.630.30">
    <property type="match status" value="1"/>
</dbReference>
<evidence type="ECO:0000259" key="8">
    <source>
        <dbReference type="PROSITE" id="PS50016"/>
    </source>
</evidence>
<dbReference type="PANTHER" id="PTHR47025">
    <property type="entry name" value="AUTOIMMUNE REGULATOR"/>
    <property type="match status" value="1"/>
</dbReference>
<evidence type="ECO:0000313" key="10">
    <source>
        <dbReference type="EMBL" id="KAG0582970.1"/>
    </source>
</evidence>
<keyword evidence="2" id="KW-0479">Metal-binding</keyword>
<sequence length="915" mass="99731">MSAMPFRVQRSNEEEDLDELDIVVDISRDSRMVRGAPARGAEKVAPMDESDSEPSQRRSSSSGTADSSVGTQGMGEDGKSDREDEEMEEEIDQETVPESPVKAAVVAKVARKLKPHQVEAVDEADEVEEGSPTKNGREGPVSSNMPQDSDSPVKQKSRKRKKTIHYRNSRVPHAVPTKESESDDESDGPEGNEEAEELPARPAPGPRSAASKLKSMLPIGDKLLKPPRNAKELMATGLLEGHYVRCSCRGEQLTGILQDMGVICNCRICKGTQTVSISAFEAHSGSTSHHPSDNIYLENGKNLRDILSAGQESADCGDNILRALKHAIGEIQGIPKKEISCGKCGKDDKGSFVSCKGPKCSSTYHAECVGLSSPHRGDWFCGKCEKSQARKSLTVLKPKRLATGADREDARLKEKELTMMARSARDAHLHKALFLPGGLPDGTELGYYARNQCVLKGVKQGGGICCSCCDQEISASAFEQHAGCEARRNPYGSILLKDGRSLKDMCKELADQSKLGDRSNQVGRTGDSNSCSGCGEQGDLATCQGCESLWCNNCAKQSSGHGPEKDSSNPWCKICKNEISSATKASHRVSSKFVDVGANIPASDDGGRNVRHFQAPDTSGGCAICKKWTLKKFGFDMTMLVCDQCGQEYHVGCLREAGMDEELPEAEWFCHPDCQHIVRILSQLVDNGPESLSDSIVSELLESRQHQQGALDMAESSSPVFGWQILHGSGDNVVNGRTLGQAVDIFTGCSDPIRDASSGRDMIPFMVHSRTFKDYDFNGIYCVVLKLNEKVVSTALVQIFGREVAEVPLVATSLDHQGQGLCKALMTTIERLLGVLNVERLILPAAKNAETVWVNKYGFSRMDDAQLKELRSKMRLMTFTGTNMLVKPITMVKLDKPISLPELKKSNDHWAAERR</sequence>
<keyword evidence="11" id="KW-1185">Reference proteome</keyword>
<dbReference type="AlphaFoldDB" id="A0A8T0IGV7"/>
<gene>
    <name evidence="10" type="ORF">KC19_3G098300</name>
</gene>
<dbReference type="InterPro" id="IPR032308">
    <property type="entry name" value="TDBD"/>
</dbReference>
<protein>
    <recommendedName>
        <fullName evidence="12">PHD-type domain-containing protein</fullName>
    </recommendedName>
</protein>
<dbReference type="SMART" id="SM00249">
    <property type="entry name" value="PHD"/>
    <property type="match status" value="2"/>
</dbReference>
<evidence type="ECO:0000256" key="1">
    <source>
        <dbReference type="ARBA" id="ARBA00004123"/>
    </source>
</evidence>
<evidence type="ECO:0000256" key="7">
    <source>
        <dbReference type="SAM" id="MobiDB-lite"/>
    </source>
</evidence>
<dbReference type="InterPro" id="IPR013083">
    <property type="entry name" value="Znf_RING/FYVE/PHD"/>
</dbReference>
<dbReference type="GO" id="GO:0003682">
    <property type="term" value="F:chromatin binding"/>
    <property type="evidence" value="ECO:0007669"/>
    <property type="project" value="TreeGrafter"/>
</dbReference>